<evidence type="ECO:0000256" key="2">
    <source>
        <dbReference type="ARBA" id="ARBA00006448"/>
    </source>
</evidence>
<reference evidence="9 10" key="1">
    <citation type="submission" date="2024-03" db="EMBL/GenBank/DDBJ databases">
        <title>Bacilli Hybrid Assemblies.</title>
        <authorList>
            <person name="Kovac J."/>
        </authorList>
    </citation>
    <scope>NUCLEOTIDE SEQUENCE [LARGE SCALE GENOMIC DNA]</scope>
    <source>
        <strain evidence="9 10">FSL R7-0666</strain>
    </source>
</reference>
<dbReference type="InterPro" id="IPR007353">
    <property type="entry name" value="DUF421"/>
</dbReference>
<comment type="similarity">
    <text evidence="2">Belongs to the UPF0702 family.</text>
</comment>
<accession>A0ABU9VD83</accession>
<organism evidence="9 10">
    <name type="scientific">Alkalicoccobacillus gibsonii</name>
    <dbReference type="NCBI Taxonomy" id="79881"/>
    <lineage>
        <taxon>Bacteria</taxon>
        <taxon>Bacillati</taxon>
        <taxon>Bacillota</taxon>
        <taxon>Bacilli</taxon>
        <taxon>Bacillales</taxon>
        <taxon>Bacillaceae</taxon>
        <taxon>Alkalicoccobacillus</taxon>
    </lineage>
</organism>
<evidence type="ECO:0000256" key="7">
    <source>
        <dbReference type="SAM" id="Phobius"/>
    </source>
</evidence>
<dbReference type="RefSeq" id="WP_343129027.1">
    <property type="nucleotide sequence ID" value="NZ_JBCITK010000001.1"/>
</dbReference>
<evidence type="ECO:0000256" key="6">
    <source>
        <dbReference type="ARBA" id="ARBA00023136"/>
    </source>
</evidence>
<evidence type="ECO:0000256" key="4">
    <source>
        <dbReference type="ARBA" id="ARBA00022692"/>
    </source>
</evidence>
<feature type="transmembrane region" description="Helical" evidence="7">
    <location>
        <begin position="6"/>
        <end position="26"/>
    </location>
</feature>
<dbReference type="Gene3D" id="3.30.240.20">
    <property type="entry name" value="bsu07140 like domains"/>
    <property type="match status" value="2"/>
</dbReference>
<feature type="domain" description="YetF C-terminal" evidence="8">
    <location>
        <begin position="82"/>
        <end position="199"/>
    </location>
</feature>
<comment type="subcellular location">
    <subcellularLocation>
        <location evidence="1">Cell membrane</location>
        <topology evidence="1">Multi-pass membrane protein</topology>
    </subcellularLocation>
</comment>
<dbReference type="PANTHER" id="PTHR34582">
    <property type="entry name" value="UPF0702 TRANSMEMBRANE PROTEIN YCAP"/>
    <property type="match status" value="1"/>
</dbReference>
<dbReference type="PANTHER" id="PTHR34582:SF6">
    <property type="entry name" value="UPF0702 TRANSMEMBRANE PROTEIN YCAP"/>
    <property type="match status" value="1"/>
</dbReference>
<keyword evidence="3" id="KW-1003">Cell membrane</keyword>
<feature type="transmembrane region" description="Helical" evidence="7">
    <location>
        <begin position="33"/>
        <end position="52"/>
    </location>
</feature>
<keyword evidence="5 7" id="KW-1133">Transmembrane helix</keyword>
<evidence type="ECO:0000313" key="9">
    <source>
        <dbReference type="EMBL" id="MEN0641845.1"/>
    </source>
</evidence>
<dbReference type="Pfam" id="PF04239">
    <property type="entry name" value="DUF421"/>
    <property type="match status" value="1"/>
</dbReference>
<dbReference type="Proteomes" id="UP001418796">
    <property type="component" value="Unassembled WGS sequence"/>
</dbReference>
<keyword evidence="10" id="KW-1185">Reference proteome</keyword>
<dbReference type="InterPro" id="IPR023090">
    <property type="entry name" value="UPF0702_alpha/beta_dom_sf"/>
</dbReference>
<evidence type="ECO:0000256" key="3">
    <source>
        <dbReference type="ARBA" id="ARBA00022475"/>
    </source>
</evidence>
<evidence type="ECO:0000259" key="8">
    <source>
        <dbReference type="Pfam" id="PF04239"/>
    </source>
</evidence>
<feature type="transmembrane region" description="Helical" evidence="7">
    <location>
        <begin position="58"/>
        <end position="77"/>
    </location>
</feature>
<proteinExistence type="inferred from homology"/>
<evidence type="ECO:0000256" key="1">
    <source>
        <dbReference type="ARBA" id="ARBA00004651"/>
    </source>
</evidence>
<keyword evidence="6 7" id="KW-0472">Membrane</keyword>
<gene>
    <name evidence="9" type="ORF">MKY91_01535</name>
</gene>
<evidence type="ECO:0000256" key="5">
    <source>
        <dbReference type="ARBA" id="ARBA00022989"/>
    </source>
</evidence>
<evidence type="ECO:0000313" key="10">
    <source>
        <dbReference type="Proteomes" id="UP001418796"/>
    </source>
</evidence>
<comment type="caution">
    <text evidence="9">The sequence shown here is derived from an EMBL/GenBank/DDBJ whole genome shotgun (WGS) entry which is preliminary data.</text>
</comment>
<keyword evidence="4 7" id="KW-0812">Transmembrane</keyword>
<sequence>MDEVLVALLRTAIVFFMILTFFRLTGKKDIGEISVLDIVITLLIVDIAVIMIEDTDISFMKGIAPILLLFAIQYTFSRISLKNQKFRDIVDGRPVLIIREGKLQQENMKKQSYNLDDVLLQLRTKDVFDICDVDYALLETSGALSVYKKGDQSPFTLPFILDGMVQEEHLGIFGKDSSWLRNELKEKGYENFDDVFYCGFTKQNKLYIEKRIKEDGKSKV</sequence>
<name>A0ABU9VD83_9BACI</name>
<protein>
    <submittedName>
        <fullName evidence="9">DUF421 domain-containing protein</fullName>
    </submittedName>
</protein>
<dbReference type="EMBL" id="JBCITK010000001">
    <property type="protein sequence ID" value="MEN0641845.1"/>
    <property type="molecule type" value="Genomic_DNA"/>
</dbReference>